<dbReference type="EMBL" id="FNAN01000017">
    <property type="protein sequence ID" value="SDG33402.1"/>
    <property type="molecule type" value="Genomic_DNA"/>
</dbReference>
<dbReference type="STRING" id="659014.SAMN04487996_117186"/>
<sequence>MGYELAEPLSFPEELCNWLETLPFACNMAYQPDFALPLLEVTSANGPVLKVMPVELSKWNRSSQNFLLNQLTNRVQSIRNEGLPTVVIWEDYWLGKKGIVQSRLAAMLGFSAKIPARLTQVRRIDNATTAQFLEANHLNGNVMSKFRYGLFLPKRYYRVLPEGFTFDAMAEELLVAVATFSNARIFEQNNAPFRSHELIRFASLLNTNVVGALDKLLNAFIREKSPDDIMTYADLEWSDGRSYKRLGFEERGEMPPREVQVRVADMHRVRTETTHSPEKPAIEYLTVYNLGSIKYVKTIKPSQTDEC</sequence>
<dbReference type="Proteomes" id="UP000198748">
    <property type="component" value="Unassembled WGS sequence"/>
</dbReference>
<dbReference type="AlphaFoldDB" id="A0A1G7TE61"/>
<protein>
    <submittedName>
        <fullName evidence="1">Uncharacterized protein</fullName>
    </submittedName>
</protein>
<evidence type="ECO:0000313" key="1">
    <source>
        <dbReference type="EMBL" id="SDG33402.1"/>
    </source>
</evidence>
<dbReference type="RefSeq" id="WP_229212871.1">
    <property type="nucleotide sequence ID" value="NZ_FNAN01000017.1"/>
</dbReference>
<accession>A0A1G7TE61</accession>
<keyword evidence="2" id="KW-1185">Reference proteome</keyword>
<proteinExistence type="predicted"/>
<evidence type="ECO:0000313" key="2">
    <source>
        <dbReference type="Proteomes" id="UP000198748"/>
    </source>
</evidence>
<reference evidence="2" key="1">
    <citation type="submission" date="2016-10" db="EMBL/GenBank/DDBJ databases">
        <authorList>
            <person name="Varghese N."/>
            <person name="Submissions S."/>
        </authorList>
    </citation>
    <scope>NUCLEOTIDE SEQUENCE [LARGE SCALE GENOMIC DNA]</scope>
    <source>
        <strain evidence="2">DSM 25329</strain>
    </source>
</reference>
<gene>
    <name evidence="1" type="ORF">SAMN04487996_117186</name>
</gene>
<organism evidence="1 2">
    <name type="scientific">Dyadobacter soli</name>
    <dbReference type="NCBI Taxonomy" id="659014"/>
    <lineage>
        <taxon>Bacteria</taxon>
        <taxon>Pseudomonadati</taxon>
        <taxon>Bacteroidota</taxon>
        <taxon>Cytophagia</taxon>
        <taxon>Cytophagales</taxon>
        <taxon>Spirosomataceae</taxon>
        <taxon>Dyadobacter</taxon>
    </lineage>
</organism>
<name>A0A1G7TE61_9BACT</name>